<dbReference type="EMBL" id="CAKLCB010000375">
    <property type="protein sequence ID" value="CAH0521138.1"/>
    <property type="molecule type" value="Genomic_DNA"/>
</dbReference>
<dbReference type="SUPFAM" id="SSF54695">
    <property type="entry name" value="POZ domain"/>
    <property type="match status" value="1"/>
</dbReference>
<gene>
    <name evidence="3" type="ORF">PBS001_LOCUS7598</name>
</gene>
<dbReference type="Proteomes" id="UP001158986">
    <property type="component" value="Unassembled WGS sequence"/>
</dbReference>
<protein>
    <recommendedName>
        <fullName evidence="2">Potassium channel tetramerisation-type BTB domain-containing protein</fullName>
    </recommendedName>
</protein>
<name>A0ABN8DCM8_9STRA</name>
<feature type="domain" description="Potassium channel tetramerisation-type BTB" evidence="2">
    <location>
        <begin position="103"/>
        <end position="189"/>
    </location>
</feature>
<comment type="caution">
    <text evidence="3">The sequence shown here is derived from an EMBL/GenBank/DDBJ whole genome shotgun (WGS) entry which is preliminary data.</text>
</comment>
<organism evidence="3 4">
    <name type="scientific">Peronospora belbahrii</name>
    <dbReference type="NCBI Taxonomy" id="622444"/>
    <lineage>
        <taxon>Eukaryota</taxon>
        <taxon>Sar</taxon>
        <taxon>Stramenopiles</taxon>
        <taxon>Oomycota</taxon>
        <taxon>Peronosporomycetes</taxon>
        <taxon>Peronosporales</taxon>
        <taxon>Peronosporaceae</taxon>
        <taxon>Peronospora</taxon>
    </lineage>
</organism>
<dbReference type="Gene3D" id="3.30.710.10">
    <property type="entry name" value="Potassium Channel Kv1.1, Chain A"/>
    <property type="match status" value="1"/>
</dbReference>
<evidence type="ECO:0000259" key="2">
    <source>
        <dbReference type="Pfam" id="PF02214"/>
    </source>
</evidence>
<sequence>MTRLRDGKKINQVHIVTDHDDLFGTQNKADIAMKGSILVSNTLLPSDKCLPLLSRSTSQGASFHAKPQTHLDTEHPIGRTRVPWHSKSVSDLRNPDTKPVRIVAFDVGGKLFRCKESLIAKYPLKRLNQIIMCACGKVGCLDDAFYIDRNPQHFEMILDWYRTGKLVRQRNVNEQAFKDDAVYFDLYEELFPSSVVGDPSHAWSTTTKTPAEIPTRRRSVNDVDLGRSSTKRVSMFANLSSPSAGLHLHKKTTEAATQTENEKPQDVGLPTAPDDESLRYFRCERCILTPTSTPLVFTIRKFEQLQVESVAGRGKLMVRVCDTTGMQKVNVPEAVVFDSHSRFYLKGARTQLQHNALLPGDHVYTFWMEEDAIDASYQASAPSALKIVFKLFFTFESVDRLTSTMEVKLSRGTSEGNDAIRTIAPEDDRQHNRKSHSFSPSLFMPLSQVKRDLGFILPPDATSKRIIPLTLNKHLSSSPSMTKTQVVRRGNYPDLHVGATIMHGAQVLHP</sequence>
<feature type="region of interest" description="Disordered" evidence="1">
    <location>
        <begin position="247"/>
        <end position="273"/>
    </location>
</feature>
<dbReference type="CDD" id="cd18316">
    <property type="entry name" value="BTB_POZ_KCTD-like"/>
    <property type="match status" value="1"/>
</dbReference>
<reference evidence="3 4" key="1">
    <citation type="submission" date="2021-11" db="EMBL/GenBank/DDBJ databases">
        <authorList>
            <person name="Islam A."/>
            <person name="Islam S."/>
            <person name="Flora M.S."/>
            <person name="Rahman M."/>
            <person name="Ziaur R.M."/>
            <person name="Epstein J.H."/>
            <person name="Hassan M."/>
            <person name="Klassen M."/>
            <person name="Woodard K."/>
            <person name="Webb A."/>
            <person name="Webby R.J."/>
            <person name="El Zowalaty M.E."/>
        </authorList>
    </citation>
    <scope>NUCLEOTIDE SEQUENCE [LARGE SCALE GENOMIC DNA]</scope>
    <source>
        <strain evidence="3">Pbs1</strain>
    </source>
</reference>
<accession>A0ABN8DCM8</accession>
<proteinExistence type="predicted"/>
<dbReference type="Pfam" id="PF02214">
    <property type="entry name" value="BTB_2"/>
    <property type="match status" value="1"/>
</dbReference>
<evidence type="ECO:0000256" key="1">
    <source>
        <dbReference type="SAM" id="MobiDB-lite"/>
    </source>
</evidence>
<dbReference type="InterPro" id="IPR003131">
    <property type="entry name" value="T1-type_BTB"/>
</dbReference>
<evidence type="ECO:0000313" key="4">
    <source>
        <dbReference type="Proteomes" id="UP001158986"/>
    </source>
</evidence>
<dbReference type="InterPro" id="IPR011333">
    <property type="entry name" value="SKP1/BTB/POZ_sf"/>
</dbReference>
<evidence type="ECO:0000313" key="3">
    <source>
        <dbReference type="EMBL" id="CAH0521138.1"/>
    </source>
</evidence>
<keyword evidence="4" id="KW-1185">Reference proteome</keyword>